<protein>
    <submittedName>
        <fullName evidence="1">Uncharacterized protein</fullName>
    </submittedName>
</protein>
<comment type="caution">
    <text evidence="1">The sequence shown here is derived from an EMBL/GenBank/DDBJ whole genome shotgun (WGS) entry which is preliminary data.</text>
</comment>
<dbReference type="Proteomes" id="UP000011980">
    <property type="component" value="Unassembled WGS sequence"/>
</dbReference>
<proteinExistence type="predicted"/>
<name>M6F0Q0_9LEPT</name>
<organism evidence="1 2">
    <name type="scientific">Leptospira kirschneri serovar Bulgarica str. Nikolaevo</name>
    <dbReference type="NCBI Taxonomy" id="1240687"/>
    <lineage>
        <taxon>Bacteria</taxon>
        <taxon>Pseudomonadati</taxon>
        <taxon>Spirochaetota</taxon>
        <taxon>Spirochaetia</taxon>
        <taxon>Leptospirales</taxon>
        <taxon>Leptospiraceae</taxon>
        <taxon>Leptospira</taxon>
    </lineage>
</organism>
<reference evidence="1 2" key="1">
    <citation type="submission" date="2013-01" db="EMBL/GenBank/DDBJ databases">
        <authorList>
            <person name="Harkins D.M."/>
            <person name="Durkin A.S."/>
            <person name="Brinkac L.M."/>
            <person name="Haft D.H."/>
            <person name="Selengut J.D."/>
            <person name="Sanka R."/>
            <person name="DePew J."/>
            <person name="Purushe J."/>
            <person name="Galloway R.L."/>
            <person name="Vinetz J.M."/>
            <person name="Sutton G.G."/>
            <person name="Nierman W.C."/>
            <person name="Fouts D.E."/>
        </authorList>
    </citation>
    <scope>NUCLEOTIDE SEQUENCE [LARGE SCALE GENOMIC DNA]</scope>
    <source>
        <strain evidence="1 2">Nikolaevo</strain>
    </source>
</reference>
<evidence type="ECO:0000313" key="2">
    <source>
        <dbReference type="Proteomes" id="UP000011980"/>
    </source>
</evidence>
<dbReference type="AlphaFoldDB" id="M6F0Q0"/>
<dbReference type="PATRIC" id="fig|1240687.3.peg.3486"/>
<accession>M6F0Q0</accession>
<sequence>MRFLGIWPSLKDKIFIFAKVYLFSFWILSNFKTTKIYLFL</sequence>
<dbReference type="EMBL" id="ANCE01000170">
    <property type="protein sequence ID" value="EMK22343.1"/>
    <property type="molecule type" value="Genomic_DNA"/>
</dbReference>
<gene>
    <name evidence="1" type="ORF">LEP1GSC008_2206</name>
</gene>
<evidence type="ECO:0000313" key="1">
    <source>
        <dbReference type="EMBL" id="EMK22343.1"/>
    </source>
</evidence>